<reference evidence="1 2" key="1">
    <citation type="journal article" date="2007" name="Int. J. Syst. Evol. Microbiol.">
        <title>Paenibacillus ginsengarvi sp. nov., isolated from soil from ginseng cultivation.</title>
        <authorList>
            <person name="Yoon M.H."/>
            <person name="Ten L.N."/>
            <person name="Im W.T."/>
        </authorList>
    </citation>
    <scope>NUCLEOTIDE SEQUENCE [LARGE SCALE GENOMIC DNA]</scope>
    <source>
        <strain evidence="1 2">KCTC 13059</strain>
    </source>
</reference>
<dbReference type="AlphaFoldDB" id="A0A3B0AWF5"/>
<evidence type="ECO:0008006" key="3">
    <source>
        <dbReference type="Google" id="ProtNLM"/>
    </source>
</evidence>
<sequence>MGQRPKPRTYREKARRAYLSLAKQRRIGYRALRRGIGKQLTFIKRDLRIIEELAAITALSRRQYKQLLVIQELYRQQRLMYTKRVYHVEDRIVSIHQPHIRPIVRGKAKAKVEFGAKVSVSMVQGYAFLERRQWDNFNEGVTLIESVET</sequence>
<name>A0A3B0AWF5_9BACL</name>
<evidence type="ECO:0000313" key="1">
    <source>
        <dbReference type="EMBL" id="RKN64608.1"/>
    </source>
</evidence>
<accession>A0A3B0AWF5</accession>
<gene>
    <name evidence="1" type="ORF">D7M11_33730</name>
</gene>
<dbReference type="OrthoDB" id="9770860at2"/>
<evidence type="ECO:0000313" key="2">
    <source>
        <dbReference type="Proteomes" id="UP000282311"/>
    </source>
</evidence>
<keyword evidence="2" id="KW-1185">Reference proteome</keyword>
<comment type="caution">
    <text evidence="1">The sequence shown here is derived from an EMBL/GenBank/DDBJ whole genome shotgun (WGS) entry which is preliminary data.</text>
</comment>
<dbReference type="Proteomes" id="UP000282311">
    <property type="component" value="Unassembled WGS sequence"/>
</dbReference>
<dbReference type="EMBL" id="RBAH01000041">
    <property type="protein sequence ID" value="RKN64608.1"/>
    <property type="molecule type" value="Genomic_DNA"/>
</dbReference>
<protein>
    <recommendedName>
        <fullName evidence="3">Transposase</fullName>
    </recommendedName>
</protein>
<proteinExistence type="predicted"/>
<organism evidence="1 2">
    <name type="scientific">Paenibacillus ginsengarvi</name>
    <dbReference type="NCBI Taxonomy" id="400777"/>
    <lineage>
        <taxon>Bacteria</taxon>
        <taxon>Bacillati</taxon>
        <taxon>Bacillota</taxon>
        <taxon>Bacilli</taxon>
        <taxon>Bacillales</taxon>
        <taxon>Paenibacillaceae</taxon>
        <taxon>Paenibacillus</taxon>
    </lineage>
</organism>